<dbReference type="Pfam" id="PF02028">
    <property type="entry name" value="BCCT"/>
    <property type="match status" value="1"/>
</dbReference>
<evidence type="ECO:0000256" key="3">
    <source>
        <dbReference type="ARBA" id="ARBA00022448"/>
    </source>
</evidence>
<keyword evidence="5 9" id="KW-0812">Transmembrane</keyword>
<keyword evidence="4" id="KW-1003">Cell membrane</keyword>
<evidence type="ECO:0000256" key="4">
    <source>
        <dbReference type="ARBA" id="ARBA00022475"/>
    </source>
</evidence>
<feature type="transmembrane region" description="Helical" evidence="9">
    <location>
        <begin position="450"/>
        <end position="469"/>
    </location>
</feature>
<dbReference type="InterPro" id="IPR000060">
    <property type="entry name" value="BCCT_transptr"/>
</dbReference>
<feature type="transmembrane region" description="Helical" evidence="9">
    <location>
        <begin position="475"/>
        <end position="498"/>
    </location>
</feature>
<sequence length="539" mass="58657">MLERLQRRLGLQTIPAVFFTSAGIATVFVMLAVPFDQQVADSFGQLTGWVAHHLGWFYILSVSGLLVFLISLAISRFGSIRLGADDSRPDYSNLTWFTMLFAAGIGTILMFWGVAEPVSHLSKPPFSGVAAGSEKAASDAMTLALYHFGLHTWTIFALPGLAIGYFAYRHNLPMRISSLFYPILGDRAFDPWGWAVDIVAVLGTLFGVATSLGLGTLQLNSGLSYLFGIPSVGLVQVALITTISGIAATSVALGLDKGVRRLSQINIILAIALIAFVAVAGPSVFIAEGMVQSVGDYLHALPWLAFWTQTFSESDWQRQWTLFYWAWTISWAPYVGIFIARISRGRTIREFVAGVLLAPTTFTLIWFGVFGLSAIHVEMNGQVDLAQQVQQDPSVAIFAFLDTFPLAGLASALSVVIIVIFFTTSSDSASLVIDMLTRRDDQPSLVRQRIFWAAAQGVIAATLLLAGGLDALQNVITSLGLPFCILLVFMAVSLYRALRADYRGYSMGELVRGQALPEVEAPSDDSQENDYVPETSDRH</sequence>
<evidence type="ECO:0000256" key="8">
    <source>
        <dbReference type="SAM" id="MobiDB-lite"/>
    </source>
</evidence>
<feature type="transmembrane region" description="Helical" evidence="9">
    <location>
        <begin position="234"/>
        <end position="255"/>
    </location>
</feature>
<keyword evidence="7 9" id="KW-0472">Membrane</keyword>
<dbReference type="RefSeq" id="WP_379886380.1">
    <property type="nucleotide sequence ID" value="NZ_JBHSDI010000010.1"/>
</dbReference>
<evidence type="ECO:0000256" key="5">
    <source>
        <dbReference type="ARBA" id="ARBA00022692"/>
    </source>
</evidence>
<dbReference type="PANTHER" id="PTHR30047:SF7">
    <property type="entry name" value="HIGH-AFFINITY CHOLINE TRANSPORT PROTEIN"/>
    <property type="match status" value="1"/>
</dbReference>
<protein>
    <submittedName>
        <fullName evidence="10">BCCT family transporter</fullName>
    </submittedName>
</protein>
<feature type="transmembrane region" description="Helical" evidence="9">
    <location>
        <begin position="148"/>
        <end position="168"/>
    </location>
</feature>
<feature type="transmembrane region" description="Helical" evidence="9">
    <location>
        <begin position="352"/>
        <end position="375"/>
    </location>
</feature>
<reference evidence="11" key="1">
    <citation type="journal article" date="2019" name="Int. J. Syst. Evol. Microbiol.">
        <title>The Global Catalogue of Microorganisms (GCM) 10K type strain sequencing project: providing services to taxonomists for standard genome sequencing and annotation.</title>
        <authorList>
            <consortium name="The Broad Institute Genomics Platform"/>
            <consortium name="The Broad Institute Genome Sequencing Center for Infectious Disease"/>
            <person name="Wu L."/>
            <person name="Ma J."/>
        </authorList>
    </citation>
    <scope>NUCLEOTIDE SEQUENCE [LARGE SCALE GENOMIC DNA]</scope>
    <source>
        <strain evidence="11">CECT 7297</strain>
    </source>
</reference>
<evidence type="ECO:0000256" key="2">
    <source>
        <dbReference type="ARBA" id="ARBA00005658"/>
    </source>
</evidence>
<feature type="transmembrane region" description="Helical" evidence="9">
    <location>
        <begin position="267"/>
        <end position="287"/>
    </location>
</feature>
<dbReference type="PANTHER" id="PTHR30047">
    <property type="entry name" value="HIGH-AFFINITY CHOLINE TRANSPORT PROTEIN-RELATED"/>
    <property type="match status" value="1"/>
</dbReference>
<evidence type="ECO:0000256" key="6">
    <source>
        <dbReference type="ARBA" id="ARBA00022989"/>
    </source>
</evidence>
<dbReference type="EMBL" id="JBHSDI010000010">
    <property type="protein sequence ID" value="MFC4258854.1"/>
    <property type="molecule type" value="Genomic_DNA"/>
</dbReference>
<organism evidence="10 11">
    <name type="scientific">Marinobacter lacisalsi</name>
    <dbReference type="NCBI Taxonomy" id="475979"/>
    <lineage>
        <taxon>Bacteria</taxon>
        <taxon>Pseudomonadati</taxon>
        <taxon>Pseudomonadota</taxon>
        <taxon>Gammaproteobacteria</taxon>
        <taxon>Pseudomonadales</taxon>
        <taxon>Marinobacteraceae</taxon>
        <taxon>Marinobacter</taxon>
    </lineage>
</organism>
<dbReference type="Proteomes" id="UP001595798">
    <property type="component" value="Unassembled WGS sequence"/>
</dbReference>
<evidence type="ECO:0000256" key="9">
    <source>
        <dbReference type="SAM" id="Phobius"/>
    </source>
</evidence>
<feature type="region of interest" description="Disordered" evidence="8">
    <location>
        <begin position="517"/>
        <end position="539"/>
    </location>
</feature>
<feature type="transmembrane region" description="Helical" evidence="9">
    <location>
        <begin position="395"/>
        <end position="422"/>
    </location>
</feature>
<evidence type="ECO:0000256" key="7">
    <source>
        <dbReference type="ARBA" id="ARBA00023136"/>
    </source>
</evidence>
<feature type="transmembrane region" description="Helical" evidence="9">
    <location>
        <begin position="12"/>
        <end position="35"/>
    </location>
</feature>
<keyword evidence="11" id="KW-1185">Reference proteome</keyword>
<dbReference type="NCBIfam" id="TIGR00842">
    <property type="entry name" value="bcct"/>
    <property type="match status" value="1"/>
</dbReference>
<gene>
    <name evidence="10" type="ORF">ACFOZ5_07400</name>
</gene>
<feature type="transmembrane region" description="Helical" evidence="9">
    <location>
        <begin position="322"/>
        <end position="340"/>
    </location>
</feature>
<evidence type="ECO:0000256" key="1">
    <source>
        <dbReference type="ARBA" id="ARBA00004651"/>
    </source>
</evidence>
<evidence type="ECO:0000313" key="11">
    <source>
        <dbReference type="Proteomes" id="UP001595798"/>
    </source>
</evidence>
<feature type="transmembrane region" description="Helical" evidence="9">
    <location>
        <begin position="189"/>
        <end position="214"/>
    </location>
</feature>
<feature type="transmembrane region" description="Helical" evidence="9">
    <location>
        <begin position="55"/>
        <end position="74"/>
    </location>
</feature>
<feature type="transmembrane region" description="Helical" evidence="9">
    <location>
        <begin position="94"/>
        <end position="115"/>
    </location>
</feature>
<comment type="similarity">
    <text evidence="2">Belongs to the BCCT transporter (TC 2.A.15) family.</text>
</comment>
<comment type="subcellular location">
    <subcellularLocation>
        <location evidence="1">Cell membrane</location>
        <topology evidence="1">Multi-pass membrane protein</topology>
    </subcellularLocation>
</comment>
<name>A0ABV8QIE1_9GAMM</name>
<comment type="caution">
    <text evidence="10">The sequence shown here is derived from an EMBL/GenBank/DDBJ whole genome shotgun (WGS) entry which is preliminary data.</text>
</comment>
<keyword evidence="6 9" id="KW-1133">Transmembrane helix</keyword>
<evidence type="ECO:0000313" key="10">
    <source>
        <dbReference type="EMBL" id="MFC4258854.1"/>
    </source>
</evidence>
<keyword evidence="3" id="KW-0813">Transport</keyword>
<accession>A0ABV8QIE1</accession>
<proteinExistence type="inferred from homology"/>